<evidence type="ECO:0000256" key="1">
    <source>
        <dbReference type="SAM" id="MobiDB-lite"/>
    </source>
</evidence>
<name>A0ABP1RNA9_9HEXA</name>
<dbReference type="Proteomes" id="UP001642540">
    <property type="component" value="Unassembled WGS sequence"/>
</dbReference>
<feature type="compositionally biased region" description="Basic residues" evidence="1">
    <location>
        <begin position="246"/>
        <end position="259"/>
    </location>
</feature>
<protein>
    <submittedName>
        <fullName evidence="2">Uncharacterized protein</fullName>
    </submittedName>
</protein>
<organism evidence="2 3">
    <name type="scientific">Orchesella dallaii</name>
    <dbReference type="NCBI Taxonomy" id="48710"/>
    <lineage>
        <taxon>Eukaryota</taxon>
        <taxon>Metazoa</taxon>
        <taxon>Ecdysozoa</taxon>
        <taxon>Arthropoda</taxon>
        <taxon>Hexapoda</taxon>
        <taxon>Collembola</taxon>
        <taxon>Entomobryomorpha</taxon>
        <taxon>Entomobryoidea</taxon>
        <taxon>Orchesellidae</taxon>
        <taxon>Orchesellinae</taxon>
        <taxon>Orchesella</taxon>
    </lineage>
</organism>
<feature type="region of interest" description="Disordered" evidence="1">
    <location>
        <begin position="98"/>
        <end position="122"/>
    </location>
</feature>
<dbReference type="EMBL" id="CAXLJM020000088">
    <property type="protein sequence ID" value="CAL8131553.1"/>
    <property type="molecule type" value="Genomic_DNA"/>
</dbReference>
<sequence length="389" mass="43918">MFRSEWIRALFLVQAFQISYPVFSLHDSPSYFGKSVNISAAENLSRTKAIENDGPNQTHRVIKRFTPHFHFPPPPHLPTLPRPNFPFPIPMFDRYVKGDDDEGEESDESGETTTVPPEPSGDRTLLAAKKAILLKKAVVVKKAIILAKLKKKAIFKKKKRKKFKKKAIIAGLAGYGYNKIKGGVSIKTPNIKLTVGGAGKDKEEEEEEEAEDDTESSTKKTENQNNKQTQDKQQQNVPSPQTYTSSKKKGKKKKKKGIPKPRPVNLGVKANLYKKFDKAAKKAKDQLSSYVQIDIDFLNGRSTIDELIEPTRFTSRIAKVSSAESDELGVRDLYASGNYIQPWKKPNWSREYPSRKKNVEDDKPFSNGNNCCLKPVYILFSLPRDKFVA</sequence>
<proteinExistence type="predicted"/>
<reference evidence="2 3" key="1">
    <citation type="submission" date="2024-08" db="EMBL/GenBank/DDBJ databases">
        <authorList>
            <person name="Cucini C."/>
            <person name="Frati F."/>
        </authorList>
    </citation>
    <scope>NUCLEOTIDE SEQUENCE [LARGE SCALE GENOMIC DNA]</scope>
</reference>
<evidence type="ECO:0000313" key="3">
    <source>
        <dbReference type="Proteomes" id="UP001642540"/>
    </source>
</evidence>
<feature type="compositionally biased region" description="Low complexity" evidence="1">
    <location>
        <begin position="223"/>
        <end position="236"/>
    </location>
</feature>
<comment type="caution">
    <text evidence="2">The sequence shown here is derived from an EMBL/GenBank/DDBJ whole genome shotgun (WGS) entry which is preliminary data.</text>
</comment>
<accession>A0ABP1RNA9</accession>
<feature type="compositionally biased region" description="Acidic residues" evidence="1">
    <location>
        <begin position="99"/>
        <end position="110"/>
    </location>
</feature>
<feature type="region of interest" description="Disordered" evidence="1">
    <location>
        <begin position="191"/>
        <end position="266"/>
    </location>
</feature>
<feature type="compositionally biased region" description="Acidic residues" evidence="1">
    <location>
        <begin position="203"/>
        <end position="215"/>
    </location>
</feature>
<evidence type="ECO:0000313" key="2">
    <source>
        <dbReference type="EMBL" id="CAL8131553.1"/>
    </source>
</evidence>
<keyword evidence="3" id="KW-1185">Reference proteome</keyword>
<gene>
    <name evidence="2" type="ORF">ODALV1_LOCUS24230</name>
</gene>